<gene>
    <name evidence="1" type="ORF">JI751_20490</name>
</gene>
<accession>A0ABS1LE97</accession>
<dbReference type="Proteomes" id="UP000636918">
    <property type="component" value="Unassembled WGS sequence"/>
</dbReference>
<organism evidence="1 2">
    <name type="scientific">Nocardioides baculatus</name>
    <dbReference type="NCBI Taxonomy" id="2801337"/>
    <lineage>
        <taxon>Bacteria</taxon>
        <taxon>Bacillati</taxon>
        <taxon>Actinomycetota</taxon>
        <taxon>Actinomycetes</taxon>
        <taxon>Propionibacteriales</taxon>
        <taxon>Nocardioidaceae</taxon>
        <taxon>Nocardioides</taxon>
    </lineage>
</organism>
<evidence type="ECO:0000313" key="2">
    <source>
        <dbReference type="Proteomes" id="UP000636918"/>
    </source>
</evidence>
<keyword evidence="2" id="KW-1185">Reference proteome</keyword>
<dbReference type="RefSeq" id="WP_201940702.1">
    <property type="nucleotide sequence ID" value="NZ_JAERSG010000008.1"/>
</dbReference>
<sequence length="280" mass="30880">MRVLGIDVSPDLVARWSRWFAPEAQPFLADDALAAAVGGREEELTDEVRDTFCLYGPPEGLRHLWLDEEQLLALPRVLRARLVREQVVHEREVVPSVRAWEHLVPRAREQADGHRFVWWPSLLAGHEREVLTAYVEEGRRASRHEEVPDQVWAGAGDLMPGARRIAGTFPAASGPNCFGAVMAAAGVPGADEVWMLREPFEEWLAAATRPGGRDDGPGTVLVWRSPDGLVQHAAVTLGGGWVLHKPSQGWMSPTKVLTVVECRASARANGRRLERHTVGG</sequence>
<protein>
    <submittedName>
        <fullName evidence="1">Uncharacterized protein</fullName>
    </submittedName>
</protein>
<comment type="caution">
    <text evidence="1">The sequence shown here is derived from an EMBL/GenBank/DDBJ whole genome shotgun (WGS) entry which is preliminary data.</text>
</comment>
<reference evidence="1 2" key="1">
    <citation type="submission" date="2021-01" db="EMBL/GenBank/DDBJ databases">
        <title>Genome seq and assembly of Nocardiodes sp. G10.</title>
        <authorList>
            <person name="Chhetri G."/>
        </authorList>
    </citation>
    <scope>NUCLEOTIDE SEQUENCE [LARGE SCALE GENOMIC DNA]</scope>
    <source>
        <strain evidence="1 2">G10</strain>
    </source>
</reference>
<dbReference type="EMBL" id="JAERSG010000008">
    <property type="protein sequence ID" value="MBL0750009.1"/>
    <property type="molecule type" value="Genomic_DNA"/>
</dbReference>
<evidence type="ECO:0000313" key="1">
    <source>
        <dbReference type="EMBL" id="MBL0750009.1"/>
    </source>
</evidence>
<proteinExistence type="predicted"/>
<name>A0ABS1LE97_9ACTN</name>